<dbReference type="Proteomes" id="UP000006461">
    <property type="component" value="Chromosome"/>
</dbReference>
<dbReference type="HOGENOM" id="CLU_055609_0_0_11"/>
<gene>
    <name evidence="3" type="ordered locus">MODMU_2694</name>
</gene>
<accession>I4EXL0</accession>
<organism evidence="3 4">
    <name type="scientific">Modestobacter italicus (strain DSM 44449 / CECT 9708 / BC 501)</name>
    <dbReference type="NCBI Taxonomy" id="2732864"/>
    <lineage>
        <taxon>Bacteria</taxon>
        <taxon>Bacillati</taxon>
        <taxon>Actinomycetota</taxon>
        <taxon>Actinomycetes</taxon>
        <taxon>Geodermatophilales</taxon>
        <taxon>Geodermatophilaceae</taxon>
        <taxon>Modestobacter</taxon>
    </lineage>
</organism>
<sequence>MTAPATGPRPGDGPPDSVRSVGGVRVVPVPEWDELVRRLGGLDTYTRAAYYGASALLEPPGTRPVLVHYRDSDGEVALALLLRPLADGAGWDAISAYGYGGPVARDEPRPASFGLALDAWARANGVVTTFLRLHPVLGNARLVPATAELVRLGTTVLWDVSPGRDLAGNLHPHHRRAARRADRAGVVVTVASRPQSLEPFRKLYELTMRRNEADPFFFFPEAYWEALLADDAVLEPVLVEGRLDGELISALLCFVHGPRLHYHLGGSDETARSLGASNRCFLAAAQWAQSRAMTGFHLGGGLGGRTDSPLQVFKQRFDPDGAPLPFHIAKIVHDERRYRELAGTASTAGFFPPWRRTS</sequence>
<dbReference type="PANTHER" id="PTHR36174">
    <property type="entry name" value="LIPID II:GLYCINE GLYCYLTRANSFERASE"/>
    <property type="match status" value="1"/>
</dbReference>
<feature type="domain" description="BioF2-like acetyltransferase" evidence="2">
    <location>
        <begin position="174"/>
        <end position="301"/>
    </location>
</feature>
<evidence type="ECO:0000256" key="1">
    <source>
        <dbReference type="SAM" id="MobiDB-lite"/>
    </source>
</evidence>
<dbReference type="SUPFAM" id="SSF55729">
    <property type="entry name" value="Acyl-CoA N-acyltransferases (Nat)"/>
    <property type="match status" value="1"/>
</dbReference>
<dbReference type="STRING" id="477641.MODMU_2694"/>
<dbReference type="Gene3D" id="3.40.630.30">
    <property type="match status" value="1"/>
</dbReference>
<dbReference type="eggNOG" id="COG2348">
    <property type="taxonomic scope" value="Bacteria"/>
</dbReference>
<dbReference type="Pfam" id="PF13480">
    <property type="entry name" value="Acetyltransf_6"/>
    <property type="match status" value="1"/>
</dbReference>
<protein>
    <submittedName>
        <fullName evidence="3">GCN5-related N-acetyltransferase</fullName>
    </submittedName>
</protein>
<dbReference type="InterPro" id="IPR016181">
    <property type="entry name" value="Acyl_CoA_acyltransferase"/>
</dbReference>
<dbReference type="OrthoDB" id="9785911at2"/>
<dbReference type="AlphaFoldDB" id="I4EXL0"/>
<evidence type="ECO:0000313" key="4">
    <source>
        <dbReference type="Proteomes" id="UP000006461"/>
    </source>
</evidence>
<feature type="region of interest" description="Disordered" evidence="1">
    <location>
        <begin position="1"/>
        <end position="22"/>
    </location>
</feature>
<dbReference type="OMA" id="HINRAKR"/>
<dbReference type="KEGG" id="mmar:MODMU_2694"/>
<reference evidence="3 4" key="1">
    <citation type="journal article" date="2012" name="J. Bacteriol.">
        <title>Genome Sequence of Radiation-Resistant Modestobacter marinus Strain BC501, a Representative Actinobacterium That Thrives on Calcareous Stone Surfaces.</title>
        <authorList>
            <person name="Normand P."/>
            <person name="Gury J."/>
            <person name="Pujic P."/>
            <person name="Chouaia B."/>
            <person name="Crotti E."/>
            <person name="Brusetti L."/>
            <person name="Daffonchio D."/>
            <person name="Vacherie B."/>
            <person name="Barbe V."/>
            <person name="Medigue C."/>
            <person name="Calteau A."/>
            <person name="Ghodhbane-Gtari F."/>
            <person name="Essoussi I."/>
            <person name="Nouioui I."/>
            <person name="Abbassi-Ghozzi I."/>
            <person name="Gtari M."/>
        </authorList>
    </citation>
    <scope>NUCLEOTIDE SEQUENCE [LARGE SCALE GENOMIC DNA]</scope>
    <source>
        <strain evidence="4">BC 501</strain>
    </source>
</reference>
<name>I4EXL0_MODI5</name>
<keyword evidence="4" id="KW-1185">Reference proteome</keyword>
<dbReference type="PATRIC" id="fig|477641.3.peg.2551"/>
<dbReference type="InterPro" id="IPR038740">
    <property type="entry name" value="BioF2-like_GNAT_dom"/>
</dbReference>
<proteinExistence type="predicted"/>
<evidence type="ECO:0000259" key="2">
    <source>
        <dbReference type="Pfam" id="PF13480"/>
    </source>
</evidence>
<dbReference type="EMBL" id="FO203431">
    <property type="protein sequence ID" value="CCH88123.1"/>
    <property type="molecule type" value="Genomic_DNA"/>
</dbReference>
<dbReference type="InterPro" id="IPR050644">
    <property type="entry name" value="PG_Glycine_Bridge_Synth"/>
</dbReference>
<dbReference type="PANTHER" id="PTHR36174:SF1">
    <property type="entry name" value="LIPID II:GLYCINE GLYCYLTRANSFERASE"/>
    <property type="match status" value="1"/>
</dbReference>
<evidence type="ECO:0000313" key="3">
    <source>
        <dbReference type="EMBL" id="CCH88123.1"/>
    </source>
</evidence>